<evidence type="ECO:0008006" key="4">
    <source>
        <dbReference type="Google" id="ProtNLM"/>
    </source>
</evidence>
<organism evidence="2 3">
    <name type="scientific">Rickenella mellea</name>
    <dbReference type="NCBI Taxonomy" id="50990"/>
    <lineage>
        <taxon>Eukaryota</taxon>
        <taxon>Fungi</taxon>
        <taxon>Dikarya</taxon>
        <taxon>Basidiomycota</taxon>
        <taxon>Agaricomycotina</taxon>
        <taxon>Agaricomycetes</taxon>
        <taxon>Hymenochaetales</taxon>
        <taxon>Rickenellaceae</taxon>
        <taxon>Rickenella</taxon>
    </lineage>
</organism>
<dbReference type="EMBL" id="ML170177">
    <property type="protein sequence ID" value="TDL21934.1"/>
    <property type="molecule type" value="Genomic_DNA"/>
</dbReference>
<name>A0A4Y7Q2R1_9AGAM</name>
<dbReference type="AlphaFoldDB" id="A0A4Y7Q2R1"/>
<accession>A0A4Y7Q2R1</accession>
<dbReference type="VEuPathDB" id="FungiDB:BD410DRAFT_840072"/>
<dbReference type="OrthoDB" id="3050608at2759"/>
<feature type="region of interest" description="Disordered" evidence="1">
    <location>
        <begin position="1"/>
        <end position="43"/>
    </location>
</feature>
<feature type="region of interest" description="Disordered" evidence="1">
    <location>
        <begin position="74"/>
        <end position="93"/>
    </location>
</feature>
<dbReference type="PANTHER" id="PTHR40462">
    <property type="entry name" value="CHROMOSOME 1, WHOLE GENOME SHOTGUN SEQUENCE"/>
    <property type="match status" value="1"/>
</dbReference>
<sequence>MNFLKNIGGTEGNTQSSGNTVATEAGGQNTMTDTAGKGGQSGGIMGGVNSMLGGGAAGEKNEDGLDKGIDFVQQHAMGGGPQDNESAAEQAKDEMMSDAIRGQYKNATGSAFPIQDK</sequence>
<proteinExistence type="predicted"/>
<evidence type="ECO:0000313" key="3">
    <source>
        <dbReference type="Proteomes" id="UP000294933"/>
    </source>
</evidence>
<keyword evidence="3" id="KW-1185">Reference proteome</keyword>
<gene>
    <name evidence="2" type="ORF">BD410DRAFT_840072</name>
</gene>
<dbReference type="Proteomes" id="UP000294933">
    <property type="component" value="Unassembled WGS sequence"/>
</dbReference>
<evidence type="ECO:0000313" key="2">
    <source>
        <dbReference type="EMBL" id="TDL21934.1"/>
    </source>
</evidence>
<reference evidence="2 3" key="1">
    <citation type="submission" date="2018-06" db="EMBL/GenBank/DDBJ databases">
        <title>A transcriptomic atlas of mushroom development highlights an independent origin of complex multicellularity.</title>
        <authorList>
            <consortium name="DOE Joint Genome Institute"/>
            <person name="Krizsan K."/>
            <person name="Almasi E."/>
            <person name="Merenyi Z."/>
            <person name="Sahu N."/>
            <person name="Viragh M."/>
            <person name="Koszo T."/>
            <person name="Mondo S."/>
            <person name="Kiss B."/>
            <person name="Balint B."/>
            <person name="Kues U."/>
            <person name="Barry K."/>
            <person name="Hegedus J.C."/>
            <person name="Henrissat B."/>
            <person name="Johnson J."/>
            <person name="Lipzen A."/>
            <person name="Ohm R."/>
            <person name="Nagy I."/>
            <person name="Pangilinan J."/>
            <person name="Yan J."/>
            <person name="Xiong Y."/>
            <person name="Grigoriev I.V."/>
            <person name="Hibbett D.S."/>
            <person name="Nagy L.G."/>
        </authorList>
    </citation>
    <scope>NUCLEOTIDE SEQUENCE [LARGE SCALE GENOMIC DNA]</scope>
    <source>
        <strain evidence="2 3">SZMC22713</strain>
    </source>
</reference>
<protein>
    <recommendedName>
        <fullName evidence="4">DNA damage-responsive protein 48</fullName>
    </recommendedName>
</protein>
<evidence type="ECO:0000256" key="1">
    <source>
        <dbReference type="SAM" id="MobiDB-lite"/>
    </source>
</evidence>
<dbReference type="PANTHER" id="PTHR40462:SF1">
    <property type="entry name" value="EXPRESSED PROTEIN"/>
    <property type="match status" value="1"/>
</dbReference>
<feature type="compositionally biased region" description="Polar residues" evidence="1">
    <location>
        <begin position="12"/>
        <end position="33"/>
    </location>
</feature>